<gene>
    <name evidence="1" type="ORF">QTO34_012979</name>
</gene>
<dbReference type="Proteomes" id="UP001177744">
    <property type="component" value="Unassembled WGS sequence"/>
</dbReference>
<evidence type="ECO:0000313" key="2">
    <source>
        <dbReference type="Proteomes" id="UP001177744"/>
    </source>
</evidence>
<dbReference type="AlphaFoldDB" id="A0AA40HAN7"/>
<reference evidence="1" key="1">
    <citation type="submission" date="2023-06" db="EMBL/GenBank/DDBJ databases">
        <title>Reference genome for the Northern bat (Eptesicus nilssonii), a most northern bat species.</title>
        <authorList>
            <person name="Laine V.N."/>
            <person name="Pulliainen A.T."/>
            <person name="Lilley T.M."/>
        </authorList>
    </citation>
    <scope>NUCLEOTIDE SEQUENCE</scope>
    <source>
        <strain evidence="1">BLF_Eptnil</strain>
        <tissue evidence="1">Kidney</tissue>
    </source>
</reference>
<organism evidence="1 2">
    <name type="scientific">Cnephaeus nilssonii</name>
    <name type="common">Northern bat</name>
    <name type="synonym">Eptesicus nilssonii</name>
    <dbReference type="NCBI Taxonomy" id="3371016"/>
    <lineage>
        <taxon>Eukaryota</taxon>
        <taxon>Metazoa</taxon>
        <taxon>Chordata</taxon>
        <taxon>Craniata</taxon>
        <taxon>Vertebrata</taxon>
        <taxon>Euteleostomi</taxon>
        <taxon>Mammalia</taxon>
        <taxon>Eutheria</taxon>
        <taxon>Laurasiatheria</taxon>
        <taxon>Chiroptera</taxon>
        <taxon>Yangochiroptera</taxon>
        <taxon>Vespertilionidae</taxon>
        <taxon>Cnephaeus</taxon>
    </lineage>
</organism>
<sequence>MTLTCNCGDGDSAPKGAVPYVQAFDSLLAGPAAENLKTMPAAGGNKLSDLLALISEQIKKRITFREKN</sequence>
<name>A0AA40HAN7_CNENI</name>
<comment type="caution">
    <text evidence="1">The sequence shown here is derived from an EMBL/GenBank/DDBJ whole genome shotgun (WGS) entry which is preliminary data.</text>
</comment>
<accession>A0AA40HAN7</accession>
<proteinExistence type="predicted"/>
<protein>
    <submittedName>
        <fullName evidence="1">Uncharacterized protein</fullName>
    </submittedName>
</protein>
<evidence type="ECO:0000313" key="1">
    <source>
        <dbReference type="EMBL" id="KAK1327477.1"/>
    </source>
</evidence>
<keyword evidence="2" id="KW-1185">Reference proteome</keyword>
<dbReference type="EMBL" id="JAULJE010000028">
    <property type="protein sequence ID" value="KAK1327477.1"/>
    <property type="molecule type" value="Genomic_DNA"/>
</dbReference>